<sequence>MDSGKTIVTSRNIYLNIVDNVDLFNCLFGRHMFYVMAMSTIQCLAIWLLSLNIKNNEFSNTIYTYYSNIIFNLEAIFFPYVMTLCCDLTQGAGQRLLVTCYSIQNAFKITSEEHKELELFANRIINRKIVFRAANFFDLDRRTMLAIFFNVTTYFIALTQVESIKQMGKL</sequence>
<dbReference type="PANTHER" id="PTHR21143">
    <property type="entry name" value="INVERTEBRATE GUSTATORY RECEPTOR"/>
    <property type="match status" value="1"/>
</dbReference>
<keyword evidence="10" id="KW-1185">Reference proteome</keyword>
<evidence type="ECO:0000256" key="2">
    <source>
        <dbReference type="ARBA" id="ARBA00022475"/>
    </source>
</evidence>
<protein>
    <submittedName>
        <fullName evidence="9">Uncharacterized protein</fullName>
    </submittedName>
</protein>
<evidence type="ECO:0000256" key="8">
    <source>
        <dbReference type="SAM" id="Phobius"/>
    </source>
</evidence>
<dbReference type="GO" id="GO:0005886">
    <property type="term" value="C:plasma membrane"/>
    <property type="evidence" value="ECO:0007669"/>
    <property type="project" value="UniProtKB-SubCell"/>
</dbReference>
<evidence type="ECO:0000256" key="1">
    <source>
        <dbReference type="ARBA" id="ARBA00004651"/>
    </source>
</evidence>
<comment type="subcellular location">
    <subcellularLocation>
        <location evidence="1">Cell membrane</location>
        <topology evidence="1">Multi-pass membrane protein</topology>
    </subcellularLocation>
</comment>
<keyword evidence="7" id="KW-0807">Transducer</keyword>
<dbReference type="InterPro" id="IPR013604">
    <property type="entry name" value="7TM_chemorcpt"/>
</dbReference>
<keyword evidence="5 8" id="KW-0472">Membrane</keyword>
<keyword evidence="3 8" id="KW-0812">Transmembrane</keyword>
<dbReference type="Proteomes" id="UP001566132">
    <property type="component" value="Unassembled WGS sequence"/>
</dbReference>
<reference evidence="9 10" key="1">
    <citation type="submission" date="2024-05" db="EMBL/GenBank/DDBJ databases">
        <title>Genetic variation in Jamaican populations of the coffee berry borer (Hypothenemus hampei).</title>
        <authorList>
            <person name="Errbii M."/>
            <person name="Myrie A."/>
        </authorList>
    </citation>
    <scope>NUCLEOTIDE SEQUENCE [LARGE SCALE GENOMIC DNA]</scope>
    <source>
        <strain evidence="9">JA-Hopewell-2020-01-JO</strain>
        <tissue evidence="9">Whole body</tissue>
    </source>
</reference>
<comment type="caution">
    <text evidence="9">The sequence shown here is derived from an EMBL/GenBank/DDBJ whole genome shotgun (WGS) entry which is preliminary data.</text>
</comment>
<evidence type="ECO:0000313" key="10">
    <source>
        <dbReference type="Proteomes" id="UP001566132"/>
    </source>
</evidence>
<evidence type="ECO:0000313" key="9">
    <source>
        <dbReference type="EMBL" id="KAL1506575.1"/>
    </source>
</evidence>
<evidence type="ECO:0000256" key="4">
    <source>
        <dbReference type="ARBA" id="ARBA00022989"/>
    </source>
</evidence>
<organism evidence="9 10">
    <name type="scientific">Hypothenemus hampei</name>
    <name type="common">Coffee berry borer</name>
    <dbReference type="NCBI Taxonomy" id="57062"/>
    <lineage>
        <taxon>Eukaryota</taxon>
        <taxon>Metazoa</taxon>
        <taxon>Ecdysozoa</taxon>
        <taxon>Arthropoda</taxon>
        <taxon>Hexapoda</taxon>
        <taxon>Insecta</taxon>
        <taxon>Pterygota</taxon>
        <taxon>Neoptera</taxon>
        <taxon>Endopterygota</taxon>
        <taxon>Coleoptera</taxon>
        <taxon>Polyphaga</taxon>
        <taxon>Cucujiformia</taxon>
        <taxon>Curculionidae</taxon>
        <taxon>Scolytinae</taxon>
        <taxon>Hypothenemus</taxon>
    </lineage>
</organism>
<evidence type="ECO:0000256" key="5">
    <source>
        <dbReference type="ARBA" id="ARBA00023136"/>
    </source>
</evidence>
<evidence type="ECO:0000256" key="3">
    <source>
        <dbReference type="ARBA" id="ARBA00022692"/>
    </source>
</evidence>
<dbReference type="PANTHER" id="PTHR21143:SF104">
    <property type="entry name" value="GUSTATORY RECEPTOR 8A-RELATED"/>
    <property type="match status" value="1"/>
</dbReference>
<dbReference type="GO" id="GO:0007165">
    <property type="term" value="P:signal transduction"/>
    <property type="evidence" value="ECO:0007669"/>
    <property type="project" value="UniProtKB-KW"/>
</dbReference>
<dbReference type="EMBL" id="JBDJPC010000004">
    <property type="protein sequence ID" value="KAL1506575.1"/>
    <property type="molecule type" value="Genomic_DNA"/>
</dbReference>
<accession>A0ABD1EZX9</accession>
<evidence type="ECO:0000256" key="7">
    <source>
        <dbReference type="ARBA" id="ARBA00023224"/>
    </source>
</evidence>
<keyword evidence="6" id="KW-0675">Receptor</keyword>
<dbReference type="Pfam" id="PF08395">
    <property type="entry name" value="7tm_7"/>
    <property type="match status" value="1"/>
</dbReference>
<keyword evidence="4 8" id="KW-1133">Transmembrane helix</keyword>
<dbReference type="AlphaFoldDB" id="A0ABD1EZX9"/>
<feature type="transmembrane region" description="Helical" evidence="8">
    <location>
        <begin position="32"/>
        <end position="51"/>
    </location>
</feature>
<feature type="transmembrane region" description="Helical" evidence="8">
    <location>
        <begin position="63"/>
        <end position="82"/>
    </location>
</feature>
<keyword evidence="2" id="KW-1003">Cell membrane</keyword>
<proteinExistence type="predicted"/>
<gene>
    <name evidence="9" type="ORF">ABEB36_005909</name>
</gene>
<evidence type="ECO:0000256" key="6">
    <source>
        <dbReference type="ARBA" id="ARBA00023170"/>
    </source>
</evidence>
<name>A0ABD1EZX9_HYPHA</name>